<dbReference type="NCBIfam" id="NF003048">
    <property type="entry name" value="PRK03958.1"/>
    <property type="match status" value="1"/>
</dbReference>
<comment type="catalytic activity">
    <reaction evidence="13 14">
        <text>cytidine(56) in tRNA + S-adenosyl-L-methionine = 2'-O-methylcytidine(56) in tRNA + S-adenosyl-L-homocysteine + H(+)</text>
        <dbReference type="Rhea" id="RHEA:42968"/>
        <dbReference type="Rhea" id="RHEA-COMP:10308"/>
        <dbReference type="Rhea" id="RHEA-COMP:10309"/>
        <dbReference type="ChEBI" id="CHEBI:15378"/>
        <dbReference type="ChEBI" id="CHEBI:57856"/>
        <dbReference type="ChEBI" id="CHEBI:59789"/>
        <dbReference type="ChEBI" id="CHEBI:74495"/>
        <dbReference type="ChEBI" id="CHEBI:82748"/>
        <dbReference type="EC" id="2.1.1.206"/>
    </reaction>
</comment>
<dbReference type="GO" id="GO:0002128">
    <property type="term" value="P:tRNA nucleoside ribose methylation"/>
    <property type="evidence" value="ECO:0007669"/>
    <property type="project" value="UniProtKB-UniRule"/>
</dbReference>
<dbReference type="CDD" id="cd18083">
    <property type="entry name" value="aTrm56-like"/>
    <property type="match status" value="1"/>
</dbReference>
<sequence length="180" mass="20489">MLAVLRLGHRVERDKRLTSHVALVARAFGADKMYYTGDKDQNVELTVMKVCKRWGGSFETEYIGSWRKLLEAWKGSVVHLTMYGLPLKSVIYEIRRVHAENKKLLVVVGGEKVEPEVYHLADYNVSVTNQPHSEAAALAVFLDWLFQGAELERTFPDAEIHIVPSAKGKIVQRRSRLIQT</sequence>
<feature type="binding site" evidence="14">
    <location>
        <position position="80"/>
    </location>
    <ligand>
        <name>S-adenosyl-L-methionine</name>
        <dbReference type="ChEBI" id="CHEBI:59789"/>
    </ligand>
</feature>
<dbReference type="InterPro" id="IPR029028">
    <property type="entry name" value="Alpha/beta_knot_MTases"/>
</dbReference>
<keyword evidence="10 14" id="KW-0949">S-adenosyl-L-methionine</keyword>
<evidence type="ECO:0000256" key="2">
    <source>
        <dbReference type="ARBA" id="ARBA00004496"/>
    </source>
</evidence>
<dbReference type="PANTHER" id="PTHR42197">
    <property type="entry name" value="TRNA (CYTIDINE(56)-2'-O)-METHYLTRANSFERASE"/>
    <property type="match status" value="1"/>
</dbReference>
<evidence type="ECO:0000256" key="9">
    <source>
        <dbReference type="ARBA" id="ARBA00022679"/>
    </source>
</evidence>
<keyword evidence="9 14" id="KW-0808">Transferase</keyword>
<evidence type="ECO:0000256" key="12">
    <source>
        <dbReference type="ARBA" id="ARBA00029826"/>
    </source>
</evidence>
<evidence type="ECO:0000256" key="7">
    <source>
        <dbReference type="ARBA" id="ARBA00022490"/>
    </source>
</evidence>
<name>A0A7C5QD06_CALS0</name>
<comment type="caution">
    <text evidence="15">The sequence shown here is derived from an EMBL/GenBank/DDBJ whole genome shotgun (WGS) entry which is preliminary data.</text>
</comment>
<dbReference type="Pfam" id="PF01994">
    <property type="entry name" value="Trm56"/>
    <property type="match status" value="1"/>
</dbReference>
<organism evidence="15">
    <name type="scientific">Caldiarchaeum subterraneum</name>
    <dbReference type="NCBI Taxonomy" id="311458"/>
    <lineage>
        <taxon>Archaea</taxon>
        <taxon>Nitrososphaerota</taxon>
        <taxon>Candidatus Caldarchaeales</taxon>
        <taxon>Candidatus Caldarchaeaceae</taxon>
        <taxon>Candidatus Caldarchaeum</taxon>
    </lineage>
</organism>
<evidence type="ECO:0000256" key="4">
    <source>
        <dbReference type="ARBA" id="ARBA00011738"/>
    </source>
</evidence>
<keyword evidence="8 14" id="KW-0489">Methyltransferase</keyword>
<reference evidence="15" key="1">
    <citation type="journal article" date="2020" name="mSystems">
        <title>Genome- and Community-Level Interaction Insights into Carbon Utilization and Element Cycling Functions of Hydrothermarchaeota in Hydrothermal Sediment.</title>
        <authorList>
            <person name="Zhou Z."/>
            <person name="Liu Y."/>
            <person name="Xu W."/>
            <person name="Pan J."/>
            <person name="Luo Z.H."/>
            <person name="Li M."/>
        </authorList>
    </citation>
    <scope>NUCLEOTIDE SEQUENCE [LARGE SCALE GENOMIC DNA]</scope>
    <source>
        <strain evidence="15">SpSt-1056</strain>
    </source>
</reference>
<evidence type="ECO:0000256" key="13">
    <source>
        <dbReference type="ARBA" id="ARBA00047792"/>
    </source>
</evidence>
<comment type="caution">
    <text evidence="14">Lacks conserved residue(s) required for the propagation of feature annotation.</text>
</comment>
<dbReference type="EC" id="2.1.1.206" evidence="5 14"/>
<dbReference type="Gene3D" id="3.40.1280.10">
    <property type="match status" value="1"/>
</dbReference>
<dbReference type="SUPFAM" id="SSF75217">
    <property type="entry name" value="alpha/beta knot"/>
    <property type="match status" value="1"/>
</dbReference>
<evidence type="ECO:0000256" key="14">
    <source>
        <dbReference type="HAMAP-Rule" id="MF_00077"/>
    </source>
</evidence>
<feature type="binding site" evidence="14">
    <location>
        <begin position="109"/>
        <end position="113"/>
    </location>
    <ligand>
        <name>S-adenosyl-L-methionine</name>
        <dbReference type="ChEBI" id="CHEBI:59789"/>
    </ligand>
</feature>
<evidence type="ECO:0000256" key="11">
    <source>
        <dbReference type="ARBA" id="ARBA00022694"/>
    </source>
</evidence>
<dbReference type="InterPro" id="IPR029026">
    <property type="entry name" value="tRNA_m1G_MTases_N"/>
</dbReference>
<comment type="similarity">
    <text evidence="3 14">Belongs to the aTrm56 family.</text>
</comment>
<evidence type="ECO:0000256" key="8">
    <source>
        <dbReference type="ARBA" id="ARBA00022603"/>
    </source>
</evidence>
<proteinExistence type="inferred from homology"/>
<dbReference type="HAMAP" id="MF_00077">
    <property type="entry name" value="tRNA_methyltr_aTrm56"/>
    <property type="match status" value="1"/>
</dbReference>
<protein>
    <recommendedName>
        <fullName evidence="6 14">tRNA (cytidine(56)-2'-O)-methyltransferase</fullName>
        <ecNumber evidence="5 14">2.1.1.206</ecNumber>
    </recommendedName>
    <alternativeName>
        <fullName evidence="12 14">tRNA ribose 2'-O-methyltransferase aTrm56</fullName>
    </alternativeName>
</protein>
<keyword evidence="11 14" id="KW-0819">tRNA processing</keyword>
<dbReference type="PANTHER" id="PTHR42197:SF1">
    <property type="entry name" value="TRNA (CYTIDINE(56)-2'-O)-METHYLTRANSFERASE"/>
    <property type="match status" value="1"/>
</dbReference>
<dbReference type="EMBL" id="DRWN01000027">
    <property type="protein sequence ID" value="HHK68268.1"/>
    <property type="molecule type" value="Genomic_DNA"/>
</dbReference>
<gene>
    <name evidence="15" type="ORF">ENM11_03825</name>
</gene>
<dbReference type="GO" id="GO:0005737">
    <property type="term" value="C:cytoplasm"/>
    <property type="evidence" value="ECO:0007669"/>
    <property type="project" value="UniProtKB-SubCell"/>
</dbReference>
<evidence type="ECO:0000313" key="15">
    <source>
        <dbReference type="EMBL" id="HHK68268.1"/>
    </source>
</evidence>
<evidence type="ECO:0000256" key="10">
    <source>
        <dbReference type="ARBA" id="ARBA00022691"/>
    </source>
</evidence>
<comment type="subunit">
    <text evidence="4 14">Homodimer.</text>
</comment>
<evidence type="ECO:0000256" key="1">
    <source>
        <dbReference type="ARBA" id="ARBA00003959"/>
    </source>
</evidence>
<accession>A0A7C5QD06</accession>
<comment type="subcellular location">
    <subcellularLocation>
        <location evidence="2 14">Cytoplasm</location>
    </subcellularLocation>
</comment>
<comment type="function">
    <text evidence="1 14">Specifically catalyzes the AdoMet-dependent 2'-O-ribose methylation of cytidine at position 56 in tRNAs.</text>
</comment>
<evidence type="ECO:0000256" key="5">
    <source>
        <dbReference type="ARBA" id="ARBA00012624"/>
    </source>
</evidence>
<keyword evidence="7 14" id="KW-0963">Cytoplasm</keyword>
<dbReference type="InterPro" id="IPR002845">
    <property type="entry name" value="tRNA_mtfrase_aTrm56"/>
</dbReference>
<dbReference type="AlphaFoldDB" id="A0A7C5QD06"/>
<evidence type="ECO:0000256" key="6">
    <source>
        <dbReference type="ARBA" id="ARBA00013709"/>
    </source>
</evidence>
<evidence type="ECO:0000256" key="3">
    <source>
        <dbReference type="ARBA" id="ARBA00010324"/>
    </source>
</evidence>
<dbReference type="PIRSF" id="PIRSF016123">
    <property type="entry name" value="UCP016123"/>
    <property type="match status" value="1"/>
</dbReference>
<dbReference type="GO" id="GO:0106059">
    <property type="term" value="F:tRNA (cytidine(56)-2'-O)-methyltransferase activity"/>
    <property type="evidence" value="ECO:0007669"/>
    <property type="project" value="UniProtKB-EC"/>
</dbReference>